<feature type="compositionally biased region" description="Polar residues" evidence="1">
    <location>
        <begin position="221"/>
        <end position="249"/>
    </location>
</feature>
<gene>
    <name evidence="2" type="ORF">D9758_001661</name>
</gene>
<feature type="compositionally biased region" description="Polar residues" evidence="1">
    <location>
        <begin position="1"/>
        <end position="21"/>
    </location>
</feature>
<feature type="region of interest" description="Disordered" evidence="1">
    <location>
        <begin position="191"/>
        <end position="249"/>
    </location>
</feature>
<sequence>MLSQSNIQDPLSIASAPTASIPTVLPGGEPSGGKGGSGLNGTEVQVHAASTCEGGSSYDELEGQDRPATDNIPEPAHLKEEVHMHMMSLKRMQKTSHTLSLYQLITPVASFPVPHGVLTMWSWSSPHSGVLVRACDASVNHFGNRLAYNVLLPDIHFQLPDIVAITKYGRIVVPMPTVRIQSRNFNICSTRSVESDSSSSEENDSPSSEENDLFSSEDNDLSSTENTVVPTENASPTTVDDLSPTAVNM</sequence>
<accession>A0A8H5GXX7</accession>
<dbReference type="Proteomes" id="UP000559256">
    <property type="component" value="Unassembled WGS sequence"/>
</dbReference>
<organism evidence="2 3">
    <name type="scientific">Tetrapyrgos nigripes</name>
    <dbReference type="NCBI Taxonomy" id="182062"/>
    <lineage>
        <taxon>Eukaryota</taxon>
        <taxon>Fungi</taxon>
        <taxon>Dikarya</taxon>
        <taxon>Basidiomycota</taxon>
        <taxon>Agaricomycotina</taxon>
        <taxon>Agaricomycetes</taxon>
        <taxon>Agaricomycetidae</taxon>
        <taxon>Agaricales</taxon>
        <taxon>Marasmiineae</taxon>
        <taxon>Marasmiaceae</taxon>
        <taxon>Tetrapyrgos</taxon>
    </lineage>
</organism>
<feature type="compositionally biased region" description="Acidic residues" evidence="1">
    <location>
        <begin position="199"/>
        <end position="220"/>
    </location>
</feature>
<protein>
    <submittedName>
        <fullName evidence="2">Uncharacterized protein</fullName>
    </submittedName>
</protein>
<feature type="compositionally biased region" description="Gly residues" evidence="1">
    <location>
        <begin position="29"/>
        <end position="39"/>
    </location>
</feature>
<keyword evidence="3" id="KW-1185">Reference proteome</keyword>
<feature type="region of interest" description="Disordered" evidence="1">
    <location>
        <begin position="1"/>
        <end position="41"/>
    </location>
</feature>
<dbReference type="AlphaFoldDB" id="A0A8H5GXX7"/>
<evidence type="ECO:0000256" key="1">
    <source>
        <dbReference type="SAM" id="MobiDB-lite"/>
    </source>
</evidence>
<feature type="region of interest" description="Disordered" evidence="1">
    <location>
        <begin position="53"/>
        <end position="73"/>
    </location>
</feature>
<proteinExistence type="predicted"/>
<evidence type="ECO:0000313" key="3">
    <source>
        <dbReference type="Proteomes" id="UP000559256"/>
    </source>
</evidence>
<evidence type="ECO:0000313" key="2">
    <source>
        <dbReference type="EMBL" id="KAF5372970.1"/>
    </source>
</evidence>
<dbReference type="EMBL" id="JAACJM010000004">
    <property type="protein sequence ID" value="KAF5372970.1"/>
    <property type="molecule type" value="Genomic_DNA"/>
</dbReference>
<name>A0A8H5GXX7_9AGAR</name>
<reference evidence="2 3" key="1">
    <citation type="journal article" date="2020" name="ISME J.">
        <title>Uncovering the hidden diversity of litter-decomposition mechanisms in mushroom-forming fungi.</title>
        <authorList>
            <person name="Floudas D."/>
            <person name="Bentzer J."/>
            <person name="Ahren D."/>
            <person name="Johansson T."/>
            <person name="Persson P."/>
            <person name="Tunlid A."/>
        </authorList>
    </citation>
    <scope>NUCLEOTIDE SEQUENCE [LARGE SCALE GENOMIC DNA]</scope>
    <source>
        <strain evidence="2 3">CBS 291.85</strain>
    </source>
</reference>
<comment type="caution">
    <text evidence="2">The sequence shown here is derived from an EMBL/GenBank/DDBJ whole genome shotgun (WGS) entry which is preliminary data.</text>
</comment>